<protein>
    <recommendedName>
        <fullName evidence="1">GmrSD restriction endonucleases N-terminal domain-containing protein</fullName>
    </recommendedName>
</protein>
<evidence type="ECO:0000313" key="3">
    <source>
        <dbReference type="EMBL" id="SFD04535.1"/>
    </source>
</evidence>
<dbReference type="EMBL" id="FOMB01000018">
    <property type="protein sequence ID" value="SFD04535.1"/>
    <property type="molecule type" value="Genomic_DNA"/>
</dbReference>
<dbReference type="Pfam" id="PF03235">
    <property type="entry name" value="GmrSD_N"/>
    <property type="match status" value="1"/>
</dbReference>
<keyword evidence="4" id="KW-1185">Reference proteome</keyword>
<evidence type="ECO:0000313" key="2">
    <source>
        <dbReference type="EMBL" id="KKC31904.1"/>
    </source>
</evidence>
<reference evidence="3 5" key="2">
    <citation type="submission" date="2016-10" db="EMBL/GenBank/DDBJ databases">
        <authorList>
            <person name="de Groot N.N."/>
        </authorList>
    </citation>
    <scope>NUCLEOTIDE SEQUENCE [LARGE SCALE GENOMIC DNA]</scope>
    <source>
        <strain evidence="3 5">CGMCC 1.10210</strain>
    </source>
</reference>
<dbReference type="AlphaFoldDB" id="A0A0F5PVP9"/>
<evidence type="ECO:0000313" key="5">
    <source>
        <dbReference type="Proteomes" id="UP000182258"/>
    </source>
</evidence>
<proteinExistence type="predicted"/>
<dbReference type="CDD" id="cd16387">
    <property type="entry name" value="ParB_N_Srx"/>
    <property type="match status" value="1"/>
</dbReference>
<dbReference type="Proteomes" id="UP000033519">
    <property type="component" value="Unassembled WGS sequence"/>
</dbReference>
<reference evidence="2 4" key="1">
    <citation type="submission" date="2015-03" db="EMBL/GenBank/DDBJ databases">
        <authorList>
            <person name="Lepp D."/>
            <person name="Hassan Y.I."/>
            <person name="Li X.-Z."/>
            <person name="Zhou T."/>
        </authorList>
    </citation>
    <scope>NUCLEOTIDE SEQUENCE [LARGE SCALE GENOMIC DNA]</scope>
    <source>
        <strain evidence="2 4">Cr7-05</strain>
    </source>
</reference>
<accession>A0A0F5PVP9</accession>
<gene>
    <name evidence="3" type="ORF">SAMN04488059_11880</name>
    <name evidence="2" type="ORF">WH91_16955</name>
</gene>
<dbReference type="PANTHER" id="PTHR35149:SF1">
    <property type="entry name" value="DUF5655 DOMAIN-CONTAINING PROTEIN"/>
    <property type="match status" value="1"/>
</dbReference>
<dbReference type="Proteomes" id="UP000182258">
    <property type="component" value="Unassembled WGS sequence"/>
</dbReference>
<dbReference type="RefSeq" id="WP_046172189.1">
    <property type="nucleotide sequence ID" value="NZ_FOMB01000018.1"/>
</dbReference>
<dbReference type="PATRIC" id="fig|728005.3.peg.1606"/>
<dbReference type="EMBL" id="LAPV01000149">
    <property type="protein sequence ID" value="KKC31904.1"/>
    <property type="molecule type" value="Genomic_DNA"/>
</dbReference>
<evidence type="ECO:0000259" key="1">
    <source>
        <dbReference type="Pfam" id="PF03235"/>
    </source>
</evidence>
<sequence length="595" mass="67415">MPHASAAIELRSVARLLTDEHGGPAKYWIPAYQRGYRWTRTQVFQLLDDIRDFLRDSLGRPAGQFYCLQPLVVKKMEDGGYEVVDGQQRLTTIYVILACLENWVTELGHANFEIDYETRMRDADFLRSMDEAKADNNVDFFHIFEARRAVKDWSKDNPGQSLKLIQHLLNSDGVSPEVRVIWYELPPEEDAIAAFTRLNMGKIPLTESELVRALFLRSAAKDDASGALGMRIAFQWDRIEHSLQDNAFWYFLQSSGEAVNRITLIFNLAAKLWDRGDAGDDHAAFTHFAMAMKHEGNTEQTWKSVNDIFQALEEWYEDRYLYHVIGFILHHTPRNESTIGNLLEHSAQLSKAAFKASLRDHVLRIAFGVNPMPAAEIGAMVEQQSNEASYGNLEKVRKLLLLFNMATLLENSNSNIRFQFDSFKKEIWDVEHIRSVSDSRPDDPRAQSAWLSHCSAYLKTDKRPEAAALLSVIDAYLEMATSKSKDMSFETIDSQILSFFNEASEGGGDGLSNLTLLDSSTNRAYKNSVFAVKRNILLKNDQAGTFVPLCTRNVFLKCYSSMVGNVTFWGAEDAEAYLDAICKTLTKFLIAAEAV</sequence>
<name>A0A0F5PVP9_9HYPH</name>
<dbReference type="STRING" id="728005.SAMN04488059_11880"/>
<organism evidence="3 5">
    <name type="scientific">Devosia psychrophila</name>
    <dbReference type="NCBI Taxonomy" id="728005"/>
    <lineage>
        <taxon>Bacteria</taxon>
        <taxon>Pseudomonadati</taxon>
        <taxon>Pseudomonadota</taxon>
        <taxon>Alphaproteobacteria</taxon>
        <taxon>Hyphomicrobiales</taxon>
        <taxon>Devosiaceae</taxon>
        <taxon>Devosia</taxon>
    </lineage>
</organism>
<evidence type="ECO:0000313" key="4">
    <source>
        <dbReference type="Proteomes" id="UP000033519"/>
    </source>
</evidence>
<dbReference type="OrthoDB" id="9798761at2"/>
<dbReference type="InterPro" id="IPR004919">
    <property type="entry name" value="GmrSD_N"/>
</dbReference>
<feature type="domain" description="GmrSD restriction endonucleases N-terminal" evidence="1">
    <location>
        <begin position="15"/>
        <end position="215"/>
    </location>
</feature>
<dbReference type="PANTHER" id="PTHR35149">
    <property type="entry name" value="SLL5132 PROTEIN"/>
    <property type="match status" value="1"/>
</dbReference>